<keyword evidence="2" id="KW-1185">Reference proteome</keyword>
<reference evidence="1" key="1">
    <citation type="submission" date="2022-03" db="EMBL/GenBank/DDBJ databases">
        <authorList>
            <person name="Sayadi A."/>
        </authorList>
    </citation>
    <scope>NUCLEOTIDE SEQUENCE</scope>
</reference>
<sequence length="101" mass="11810">MRSTMCSKMKMRQIVTKTCLVNSLILTMNRVMMVMKLCYRILTKVSRMHNSASKGFFDETISKRSPLEKAVYSKNGKIMATNKFRNFMRVYDSKDSHDIIL</sequence>
<dbReference type="Proteomes" id="UP001152888">
    <property type="component" value="Unassembled WGS sequence"/>
</dbReference>
<evidence type="ECO:0000313" key="1">
    <source>
        <dbReference type="EMBL" id="CAH1992020.1"/>
    </source>
</evidence>
<accession>A0A9P0LCC1</accession>
<gene>
    <name evidence="1" type="ORF">ACAOBT_LOCUS20626</name>
</gene>
<proteinExistence type="predicted"/>
<dbReference type="EMBL" id="CAKOFQ010007131">
    <property type="protein sequence ID" value="CAH1992020.1"/>
    <property type="molecule type" value="Genomic_DNA"/>
</dbReference>
<dbReference type="AlphaFoldDB" id="A0A9P0LCC1"/>
<protein>
    <submittedName>
        <fullName evidence="1">Uncharacterized protein</fullName>
    </submittedName>
</protein>
<evidence type="ECO:0000313" key="2">
    <source>
        <dbReference type="Proteomes" id="UP001152888"/>
    </source>
</evidence>
<organism evidence="1 2">
    <name type="scientific">Acanthoscelides obtectus</name>
    <name type="common">Bean weevil</name>
    <name type="synonym">Bruchus obtectus</name>
    <dbReference type="NCBI Taxonomy" id="200917"/>
    <lineage>
        <taxon>Eukaryota</taxon>
        <taxon>Metazoa</taxon>
        <taxon>Ecdysozoa</taxon>
        <taxon>Arthropoda</taxon>
        <taxon>Hexapoda</taxon>
        <taxon>Insecta</taxon>
        <taxon>Pterygota</taxon>
        <taxon>Neoptera</taxon>
        <taxon>Endopterygota</taxon>
        <taxon>Coleoptera</taxon>
        <taxon>Polyphaga</taxon>
        <taxon>Cucujiformia</taxon>
        <taxon>Chrysomeloidea</taxon>
        <taxon>Chrysomelidae</taxon>
        <taxon>Bruchinae</taxon>
        <taxon>Bruchini</taxon>
        <taxon>Acanthoscelides</taxon>
    </lineage>
</organism>
<name>A0A9P0LCC1_ACAOB</name>
<comment type="caution">
    <text evidence="1">The sequence shown here is derived from an EMBL/GenBank/DDBJ whole genome shotgun (WGS) entry which is preliminary data.</text>
</comment>